<sequence>MSWECKTTIWLTVVSGKIRQLLRGPAKEWPPALASMLLPTASGVPDCSTQLLHPDNILMQFILDIPHSRIRFQIWVVDRGHIAGQIPHLQLSTSGSDATTVLESVLLRYHSLSFQKRSYDGQEPA</sequence>
<dbReference type="AlphaFoldDB" id="A0A1L9TKI5"/>
<dbReference type="GeneID" id="63760886"/>
<reference evidence="2" key="1">
    <citation type="journal article" date="2017" name="Genome Biol.">
        <title>Comparative genomics reveals high biological diversity and specific adaptations in the industrially and medically important fungal genus Aspergillus.</title>
        <authorList>
            <person name="de Vries R.P."/>
            <person name="Riley R."/>
            <person name="Wiebenga A."/>
            <person name="Aguilar-Osorio G."/>
            <person name="Amillis S."/>
            <person name="Uchima C.A."/>
            <person name="Anderluh G."/>
            <person name="Asadollahi M."/>
            <person name="Askin M."/>
            <person name="Barry K."/>
            <person name="Battaglia E."/>
            <person name="Bayram O."/>
            <person name="Benocci T."/>
            <person name="Braus-Stromeyer S.A."/>
            <person name="Caldana C."/>
            <person name="Canovas D."/>
            <person name="Cerqueira G.C."/>
            <person name="Chen F."/>
            <person name="Chen W."/>
            <person name="Choi C."/>
            <person name="Clum A."/>
            <person name="Dos Santos R.A."/>
            <person name="Damasio A.R."/>
            <person name="Diallinas G."/>
            <person name="Emri T."/>
            <person name="Fekete E."/>
            <person name="Flipphi M."/>
            <person name="Freyberg S."/>
            <person name="Gallo A."/>
            <person name="Gournas C."/>
            <person name="Habgood R."/>
            <person name="Hainaut M."/>
            <person name="Harispe M.L."/>
            <person name="Henrissat B."/>
            <person name="Hilden K.S."/>
            <person name="Hope R."/>
            <person name="Hossain A."/>
            <person name="Karabika E."/>
            <person name="Karaffa L."/>
            <person name="Karanyi Z."/>
            <person name="Krasevec N."/>
            <person name="Kuo A."/>
            <person name="Kusch H."/>
            <person name="LaButti K."/>
            <person name="Lagendijk E.L."/>
            <person name="Lapidus A."/>
            <person name="Levasseur A."/>
            <person name="Lindquist E."/>
            <person name="Lipzen A."/>
            <person name="Logrieco A.F."/>
            <person name="MacCabe A."/>
            <person name="Maekelae M.R."/>
            <person name="Malavazi I."/>
            <person name="Melin P."/>
            <person name="Meyer V."/>
            <person name="Mielnichuk N."/>
            <person name="Miskei M."/>
            <person name="Molnar A.P."/>
            <person name="Mule G."/>
            <person name="Ngan C.Y."/>
            <person name="Orejas M."/>
            <person name="Orosz E."/>
            <person name="Ouedraogo J.P."/>
            <person name="Overkamp K.M."/>
            <person name="Park H.-S."/>
            <person name="Perrone G."/>
            <person name="Piumi F."/>
            <person name="Punt P.J."/>
            <person name="Ram A.F."/>
            <person name="Ramon A."/>
            <person name="Rauscher S."/>
            <person name="Record E."/>
            <person name="Riano-Pachon D.M."/>
            <person name="Robert V."/>
            <person name="Roehrig J."/>
            <person name="Ruller R."/>
            <person name="Salamov A."/>
            <person name="Salih N.S."/>
            <person name="Samson R.A."/>
            <person name="Sandor E."/>
            <person name="Sanguinetti M."/>
            <person name="Schuetze T."/>
            <person name="Sepcic K."/>
            <person name="Shelest E."/>
            <person name="Sherlock G."/>
            <person name="Sophianopoulou V."/>
            <person name="Squina F.M."/>
            <person name="Sun H."/>
            <person name="Susca A."/>
            <person name="Todd R.B."/>
            <person name="Tsang A."/>
            <person name="Unkles S.E."/>
            <person name="van de Wiele N."/>
            <person name="van Rossen-Uffink D."/>
            <person name="Oliveira J.V."/>
            <person name="Vesth T.C."/>
            <person name="Visser J."/>
            <person name="Yu J.-H."/>
            <person name="Zhou M."/>
            <person name="Andersen M.R."/>
            <person name="Archer D.B."/>
            <person name="Baker S.E."/>
            <person name="Benoit I."/>
            <person name="Brakhage A.A."/>
            <person name="Braus G.H."/>
            <person name="Fischer R."/>
            <person name="Frisvad J.C."/>
            <person name="Goldman G.H."/>
            <person name="Houbraken J."/>
            <person name="Oakley B."/>
            <person name="Pocsi I."/>
            <person name="Scazzocchio C."/>
            <person name="Seiboth B."/>
            <person name="vanKuyk P.A."/>
            <person name="Wortman J."/>
            <person name="Dyer P.S."/>
            <person name="Grigoriev I.V."/>
        </authorList>
    </citation>
    <scope>NUCLEOTIDE SEQUENCE [LARGE SCALE GENOMIC DNA]</scope>
    <source>
        <strain evidence="2">CBS 593.65</strain>
    </source>
</reference>
<accession>A0A1L9TKI5</accession>
<evidence type="ECO:0000313" key="1">
    <source>
        <dbReference type="EMBL" id="OJJ59946.1"/>
    </source>
</evidence>
<dbReference type="Proteomes" id="UP000184356">
    <property type="component" value="Unassembled WGS sequence"/>
</dbReference>
<organism evidence="1 2">
    <name type="scientific">Aspergillus sydowii CBS 593.65</name>
    <dbReference type="NCBI Taxonomy" id="1036612"/>
    <lineage>
        <taxon>Eukaryota</taxon>
        <taxon>Fungi</taxon>
        <taxon>Dikarya</taxon>
        <taxon>Ascomycota</taxon>
        <taxon>Pezizomycotina</taxon>
        <taxon>Eurotiomycetes</taxon>
        <taxon>Eurotiomycetidae</taxon>
        <taxon>Eurotiales</taxon>
        <taxon>Aspergillaceae</taxon>
        <taxon>Aspergillus</taxon>
        <taxon>Aspergillus subgen. Nidulantes</taxon>
    </lineage>
</organism>
<evidence type="ECO:0000313" key="2">
    <source>
        <dbReference type="Proteomes" id="UP000184356"/>
    </source>
</evidence>
<name>A0A1L9TKI5_9EURO</name>
<dbReference type="RefSeq" id="XP_040703752.1">
    <property type="nucleotide sequence ID" value="XM_040844813.1"/>
</dbReference>
<dbReference type="EMBL" id="KV878585">
    <property type="protein sequence ID" value="OJJ59946.1"/>
    <property type="molecule type" value="Genomic_DNA"/>
</dbReference>
<gene>
    <name evidence="1" type="ORF">ASPSYDRAFT_30764</name>
</gene>
<protein>
    <submittedName>
        <fullName evidence="1">Uncharacterized protein</fullName>
    </submittedName>
</protein>
<dbReference type="VEuPathDB" id="FungiDB:ASPSYDRAFT_30764"/>
<keyword evidence="2" id="KW-1185">Reference proteome</keyword>
<proteinExistence type="predicted"/>